<protein>
    <submittedName>
        <fullName evidence="2">Uncharacterized protein</fullName>
    </submittedName>
</protein>
<gene>
    <name evidence="2" type="ORF">J0M35_19540</name>
</gene>
<feature type="transmembrane region" description="Helical" evidence="1">
    <location>
        <begin position="47"/>
        <end position="64"/>
    </location>
</feature>
<reference evidence="2" key="1">
    <citation type="submission" date="2021-02" db="EMBL/GenBank/DDBJ databases">
        <title>Genome-Resolved Metagenomics of a Microbial Community Performing Photosynthetic Biological Nutrient Removal.</title>
        <authorList>
            <person name="Mcdaniel E.A."/>
        </authorList>
    </citation>
    <scope>NUCLEOTIDE SEQUENCE</scope>
    <source>
        <strain evidence="2">UWPOB_OBS1</strain>
    </source>
</reference>
<keyword evidence="1" id="KW-1133">Transmembrane helix</keyword>
<proteinExistence type="predicted"/>
<comment type="caution">
    <text evidence="2">The sequence shown here is derived from an EMBL/GenBank/DDBJ whole genome shotgun (WGS) entry which is preliminary data.</text>
</comment>
<sequence>MPEENSSEAVQNPKSVPRLGFIDNVLEALRHVRQSVKNQGGRVRSSDYLSILLVPVTCVALLAASLCASWARLLVSLLALCSVLFYVLARIGIMRTLTERQAALIWHILMATFLMGITFAFVFLEILNSMPN</sequence>
<keyword evidence="1" id="KW-0812">Transmembrane</keyword>
<dbReference type="AlphaFoldDB" id="A0A8J7TNY7"/>
<evidence type="ECO:0000256" key="1">
    <source>
        <dbReference type="SAM" id="Phobius"/>
    </source>
</evidence>
<organism evidence="2 3">
    <name type="scientific">Candidatus Obscuribacter phosphatis</name>
    <dbReference type="NCBI Taxonomy" id="1906157"/>
    <lineage>
        <taxon>Bacteria</taxon>
        <taxon>Bacillati</taxon>
        <taxon>Candidatus Melainabacteria</taxon>
        <taxon>Candidatus Obscuribacterales</taxon>
        <taxon>Candidatus Obscuribacteraceae</taxon>
        <taxon>Candidatus Obscuribacter</taxon>
    </lineage>
</organism>
<evidence type="ECO:0000313" key="2">
    <source>
        <dbReference type="EMBL" id="MBN8662571.1"/>
    </source>
</evidence>
<evidence type="ECO:0000313" key="3">
    <source>
        <dbReference type="Proteomes" id="UP000664277"/>
    </source>
</evidence>
<name>A0A8J7TNY7_9BACT</name>
<accession>A0A8J7TNY7</accession>
<dbReference type="Proteomes" id="UP000664277">
    <property type="component" value="Unassembled WGS sequence"/>
</dbReference>
<dbReference type="EMBL" id="JAFLCK010000043">
    <property type="protein sequence ID" value="MBN8662571.1"/>
    <property type="molecule type" value="Genomic_DNA"/>
</dbReference>
<keyword evidence="1" id="KW-0472">Membrane</keyword>
<feature type="transmembrane region" description="Helical" evidence="1">
    <location>
        <begin position="103"/>
        <end position="124"/>
    </location>
</feature>
<feature type="transmembrane region" description="Helical" evidence="1">
    <location>
        <begin position="70"/>
        <end position="91"/>
    </location>
</feature>